<accession>A0ABR8MFZ9</accession>
<gene>
    <name evidence="2" type="ORF">IEZ25_10305</name>
</gene>
<keyword evidence="1" id="KW-1133">Transmembrane helix</keyword>
<dbReference type="Proteomes" id="UP000649289">
    <property type="component" value="Unassembled WGS sequence"/>
</dbReference>
<keyword evidence="1" id="KW-0472">Membrane</keyword>
<protein>
    <submittedName>
        <fullName evidence="2">Uncharacterized protein</fullName>
    </submittedName>
</protein>
<keyword evidence="1" id="KW-0812">Transmembrane</keyword>
<sequence length="231" mass="24625">MRALPPLVAWSVGAVIGIAAGTGLALSVQDWQEEREAADVQRRAEVFGQVDDVPAPVDAVRDLLDQDTLVAVDPLLADRVPEDDLQRAEEVLSGSRVPARIAYLDYPDGNEVGYTPSGAAAQWRAAVGQEGHYVVLWSNGGTDSDAVGLEPHYLDARSQGQPGPALVRIAEEMATWEAEPLPTEPAEPSDFDYWGGVGGGLAAAALMGALGIAPLFLLLRWYVGSRRREVS</sequence>
<evidence type="ECO:0000256" key="1">
    <source>
        <dbReference type="SAM" id="Phobius"/>
    </source>
</evidence>
<comment type="caution">
    <text evidence="2">The sequence shown here is derived from an EMBL/GenBank/DDBJ whole genome shotgun (WGS) entry which is preliminary data.</text>
</comment>
<evidence type="ECO:0000313" key="3">
    <source>
        <dbReference type="Proteomes" id="UP000649289"/>
    </source>
</evidence>
<reference evidence="2 3" key="1">
    <citation type="submission" date="2020-09" db="EMBL/GenBank/DDBJ databases">
        <title>novel species in genus Nocardioides.</title>
        <authorList>
            <person name="Zhang G."/>
        </authorList>
    </citation>
    <scope>NUCLEOTIDE SEQUENCE [LARGE SCALE GENOMIC DNA]</scope>
    <source>
        <strain evidence="2 3">19197</strain>
    </source>
</reference>
<organism evidence="2 3">
    <name type="scientific">Nocardioides hwasunensis</name>
    <dbReference type="NCBI Taxonomy" id="397258"/>
    <lineage>
        <taxon>Bacteria</taxon>
        <taxon>Bacillati</taxon>
        <taxon>Actinomycetota</taxon>
        <taxon>Actinomycetes</taxon>
        <taxon>Propionibacteriales</taxon>
        <taxon>Nocardioidaceae</taxon>
        <taxon>Nocardioides</taxon>
    </lineage>
</organism>
<feature type="transmembrane region" description="Helical" evidence="1">
    <location>
        <begin position="193"/>
        <end position="219"/>
    </location>
</feature>
<dbReference type="EMBL" id="JACXYY010000004">
    <property type="protein sequence ID" value="MBD3915005.1"/>
    <property type="molecule type" value="Genomic_DNA"/>
</dbReference>
<keyword evidence="3" id="KW-1185">Reference proteome</keyword>
<evidence type="ECO:0000313" key="2">
    <source>
        <dbReference type="EMBL" id="MBD3915005.1"/>
    </source>
</evidence>
<name>A0ABR8MFZ9_9ACTN</name>
<proteinExistence type="predicted"/>
<dbReference type="RefSeq" id="WP_191199348.1">
    <property type="nucleotide sequence ID" value="NZ_BAAAPA010000005.1"/>
</dbReference>